<evidence type="ECO:0000313" key="3">
    <source>
        <dbReference type="Proteomes" id="UP001597097"/>
    </source>
</evidence>
<dbReference type="CDD" id="cd00093">
    <property type="entry name" value="HTH_XRE"/>
    <property type="match status" value="1"/>
</dbReference>
<protein>
    <submittedName>
        <fullName evidence="2">Helix-turn-helix domain-containing protein</fullName>
    </submittedName>
</protein>
<dbReference type="EMBL" id="JBHUCM010000019">
    <property type="protein sequence ID" value="MFD1540370.1"/>
    <property type="molecule type" value="Genomic_DNA"/>
</dbReference>
<feature type="domain" description="HTH cro/C1-type" evidence="1">
    <location>
        <begin position="20"/>
        <end position="74"/>
    </location>
</feature>
<dbReference type="RefSeq" id="WP_219526821.1">
    <property type="nucleotide sequence ID" value="NZ_JAHKRM010000001.1"/>
</dbReference>
<proteinExistence type="predicted"/>
<comment type="caution">
    <text evidence="2">The sequence shown here is derived from an EMBL/GenBank/DDBJ whole genome shotgun (WGS) entry which is preliminary data.</text>
</comment>
<organism evidence="2 3">
    <name type="scientific">Nonomuraea guangzhouensis</name>
    <dbReference type="NCBI Taxonomy" id="1291555"/>
    <lineage>
        <taxon>Bacteria</taxon>
        <taxon>Bacillati</taxon>
        <taxon>Actinomycetota</taxon>
        <taxon>Actinomycetes</taxon>
        <taxon>Streptosporangiales</taxon>
        <taxon>Streptosporangiaceae</taxon>
        <taxon>Nonomuraea</taxon>
    </lineage>
</organism>
<reference evidence="3" key="1">
    <citation type="journal article" date="2019" name="Int. J. Syst. Evol. Microbiol.">
        <title>The Global Catalogue of Microorganisms (GCM) 10K type strain sequencing project: providing services to taxonomists for standard genome sequencing and annotation.</title>
        <authorList>
            <consortium name="The Broad Institute Genomics Platform"/>
            <consortium name="The Broad Institute Genome Sequencing Center for Infectious Disease"/>
            <person name="Wu L."/>
            <person name="Ma J."/>
        </authorList>
    </citation>
    <scope>NUCLEOTIDE SEQUENCE [LARGE SCALE GENOMIC DNA]</scope>
    <source>
        <strain evidence="3">CGMCC 1.15399</strain>
    </source>
</reference>
<dbReference type="Pfam" id="PF19054">
    <property type="entry name" value="DUF5753"/>
    <property type="match status" value="1"/>
</dbReference>
<evidence type="ECO:0000313" key="2">
    <source>
        <dbReference type="EMBL" id="MFD1540370.1"/>
    </source>
</evidence>
<dbReference type="InterPro" id="IPR043917">
    <property type="entry name" value="DUF5753"/>
</dbReference>
<dbReference type="PROSITE" id="PS50943">
    <property type="entry name" value="HTH_CROC1"/>
    <property type="match status" value="1"/>
</dbReference>
<sequence length="273" mass="30231">MSVKELDPDAGPLARFGCELRKLRIDKGLTLEQLADRVGFSPSLVGSVERAARNPSKDFAERCEEALGLSGELLARWPSISRERSPKWFRPWLEIEQSATVLRTWEPLIVPGLLQTTDYARAIFSGKPGTTPDQIEEALAARMERQAIFKRSNPPMFWAVVDEGILYRPIGDEAVTRRQLEHLIALAESPWITIQVLAHSALSTTGLLGGFMLAQVNGMPDAVYLESAGHGQVRDAPDEVAALSVRYEAIRAEALPQHVSLKLIKERLAAAWN</sequence>
<gene>
    <name evidence="2" type="ORF">ACFSJ0_25170</name>
</gene>
<dbReference type="Pfam" id="PF13560">
    <property type="entry name" value="HTH_31"/>
    <property type="match status" value="1"/>
</dbReference>
<keyword evidence="3" id="KW-1185">Reference proteome</keyword>
<dbReference type="SMART" id="SM00530">
    <property type="entry name" value="HTH_XRE"/>
    <property type="match status" value="1"/>
</dbReference>
<accession>A0ABW4GCH9</accession>
<name>A0ABW4GCH9_9ACTN</name>
<dbReference type="Proteomes" id="UP001597097">
    <property type="component" value="Unassembled WGS sequence"/>
</dbReference>
<evidence type="ECO:0000259" key="1">
    <source>
        <dbReference type="PROSITE" id="PS50943"/>
    </source>
</evidence>
<dbReference type="InterPro" id="IPR001387">
    <property type="entry name" value="Cro/C1-type_HTH"/>
</dbReference>